<dbReference type="InterPro" id="IPR001278">
    <property type="entry name" value="Arg-tRNA-ligase"/>
</dbReference>
<dbReference type="InterPro" id="IPR005148">
    <property type="entry name" value="Arg-tRNA-synth_N"/>
</dbReference>
<reference evidence="9 10" key="1">
    <citation type="submission" date="2015-09" db="EMBL/GenBank/DDBJ databases">
        <authorList>
            <consortium name="Pathogen Informatics"/>
        </authorList>
    </citation>
    <scope>NUCLEOTIDE SEQUENCE [LARGE SCALE GENOMIC DNA]</scope>
    <source>
        <strain evidence="9 10">2789STDY5834855</strain>
    </source>
</reference>
<dbReference type="SMART" id="SM00836">
    <property type="entry name" value="DALR_1"/>
    <property type="match status" value="1"/>
</dbReference>
<dbReference type="PANTHER" id="PTHR11956">
    <property type="entry name" value="ARGINYL-TRNA SYNTHETASE"/>
    <property type="match status" value="1"/>
</dbReference>
<keyword evidence="5" id="KW-0067">ATP-binding</keyword>
<dbReference type="PANTHER" id="PTHR11956:SF5">
    <property type="entry name" value="ARGININE--TRNA LIGASE, CYTOPLASMIC"/>
    <property type="match status" value="1"/>
</dbReference>
<dbReference type="SUPFAM" id="SSF47323">
    <property type="entry name" value="Anticodon-binding domain of a subclass of class I aminoacyl-tRNA synthetases"/>
    <property type="match status" value="1"/>
</dbReference>
<evidence type="ECO:0000256" key="3">
    <source>
        <dbReference type="ARBA" id="ARBA00022598"/>
    </source>
</evidence>
<evidence type="ECO:0000259" key="7">
    <source>
        <dbReference type="SMART" id="SM00836"/>
    </source>
</evidence>
<comment type="similarity">
    <text evidence="1">Belongs to the class-I aminoacyl-tRNA synthetase family.</text>
</comment>
<feature type="domain" description="Arginyl tRNA synthetase N-terminal" evidence="8">
    <location>
        <begin position="1"/>
        <end position="82"/>
    </location>
</feature>
<dbReference type="EMBL" id="CYZV01000071">
    <property type="protein sequence ID" value="CUO87014.1"/>
    <property type="molecule type" value="Genomic_DNA"/>
</dbReference>
<organism evidence="9 10">
    <name type="scientific">Clostridium disporicum</name>
    <dbReference type="NCBI Taxonomy" id="84024"/>
    <lineage>
        <taxon>Bacteria</taxon>
        <taxon>Bacillati</taxon>
        <taxon>Bacillota</taxon>
        <taxon>Clostridia</taxon>
        <taxon>Eubacteriales</taxon>
        <taxon>Clostridiaceae</taxon>
        <taxon>Clostridium</taxon>
    </lineage>
</organism>
<comment type="catalytic activity">
    <reaction evidence="6">
        <text>tRNA(Arg) + L-arginine + ATP = L-arginyl-tRNA(Arg) + AMP + diphosphate</text>
        <dbReference type="Rhea" id="RHEA:20301"/>
        <dbReference type="Rhea" id="RHEA-COMP:9658"/>
        <dbReference type="Rhea" id="RHEA-COMP:9673"/>
        <dbReference type="ChEBI" id="CHEBI:30616"/>
        <dbReference type="ChEBI" id="CHEBI:32682"/>
        <dbReference type="ChEBI" id="CHEBI:33019"/>
        <dbReference type="ChEBI" id="CHEBI:78442"/>
        <dbReference type="ChEBI" id="CHEBI:78513"/>
        <dbReference type="ChEBI" id="CHEBI:456215"/>
        <dbReference type="EC" id="6.1.1.19"/>
    </reaction>
</comment>
<keyword evidence="4" id="KW-0547">Nucleotide-binding</keyword>
<name>A0A174IIE1_9CLOT</name>
<dbReference type="Gene3D" id="1.10.730.10">
    <property type="entry name" value="Isoleucyl-tRNA Synthetase, Domain 1"/>
    <property type="match status" value="1"/>
</dbReference>
<dbReference type="GO" id="GO:0004814">
    <property type="term" value="F:arginine-tRNA ligase activity"/>
    <property type="evidence" value="ECO:0007669"/>
    <property type="project" value="UniProtKB-EC"/>
</dbReference>
<gene>
    <name evidence="9" type="primary">argS1</name>
    <name evidence="9" type="ORF">ERS852470_03595</name>
</gene>
<dbReference type="InterPro" id="IPR008909">
    <property type="entry name" value="DALR_anticod-bd"/>
</dbReference>
<dbReference type="EC" id="6.1.1.19" evidence="2"/>
<dbReference type="SUPFAM" id="SSF52374">
    <property type="entry name" value="Nucleotidylyl transferase"/>
    <property type="match status" value="1"/>
</dbReference>
<dbReference type="Gene3D" id="3.40.50.620">
    <property type="entry name" value="HUPs"/>
    <property type="match status" value="1"/>
</dbReference>
<dbReference type="InterPro" id="IPR014729">
    <property type="entry name" value="Rossmann-like_a/b/a_fold"/>
</dbReference>
<evidence type="ECO:0000256" key="5">
    <source>
        <dbReference type="ARBA" id="ARBA00022840"/>
    </source>
</evidence>
<dbReference type="SMART" id="SM01016">
    <property type="entry name" value="Arg_tRNA_synt_N"/>
    <property type="match status" value="1"/>
</dbReference>
<keyword evidence="3 9" id="KW-0436">Ligase</keyword>
<evidence type="ECO:0000256" key="2">
    <source>
        <dbReference type="ARBA" id="ARBA00012837"/>
    </source>
</evidence>
<dbReference type="GO" id="GO:0005524">
    <property type="term" value="F:ATP binding"/>
    <property type="evidence" value="ECO:0007669"/>
    <property type="project" value="UniProtKB-KW"/>
</dbReference>
<dbReference type="AlphaFoldDB" id="A0A174IIE1"/>
<dbReference type="SUPFAM" id="SSF55190">
    <property type="entry name" value="Arginyl-tRNA synthetase (ArgRS), N-terminal 'additional' domain"/>
    <property type="match status" value="1"/>
</dbReference>
<dbReference type="Proteomes" id="UP000095558">
    <property type="component" value="Unassembled WGS sequence"/>
</dbReference>
<dbReference type="Pfam" id="PF03485">
    <property type="entry name" value="Arg_tRNA_synt_N"/>
    <property type="match status" value="1"/>
</dbReference>
<accession>A0A174IIE1</accession>
<proteinExistence type="inferred from homology"/>
<dbReference type="GO" id="GO:0005737">
    <property type="term" value="C:cytoplasm"/>
    <property type="evidence" value="ECO:0007669"/>
    <property type="project" value="InterPro"/>
</dbReference>
<sequence>MDYKIYIAKKINEYINLSIEEIESMLEVPVKYENGDYSLPCFHLSKILKKPPNLIAKELKKQIKDDIFEKIENLGPYLNFFLNKGIYIRNTLERVIQQGEAFGYSCMGEGKIICIEHLFCKKSGCFDISNPFTIVVGNSLCNLFRNRGFKVIDINNISKIWSEVDKLILTQFDYENTFFNYEVDLYYNELISKLRKKNLLIKFNETYVVNLENYNMPPYIVSNEYKIDKKVLKIADLLHINSKYNFYKYLYISSNSEKVNVNQKFKVLELLDYEWVKQCEHVKLGLVKFAKSDTFIKNEKYLNFNELLSNSCNEIMENHIELKKDKGLLKAILQSALVFTYLSDYRIGNKIIDFNKIFSTEYKTGAYIIYSYIKLKSMLLKFENLNCNCNYSKLNFKEGLELVKLLDVYEYFIQTATDELEPAIISRYIIKITDSVNEISNSIFDLENEKLIKPKLQLIKATNIVIKNALRLLGIYID</sequence>
<evidence type="ECO:0000313" key="9">
    <source>
        <dbReference type="EMBL" id="CUO87014.1"/>
    </source>
</evidence>
<dbReference type="Gene3D" id="3.30.1360.70">
    <property type="entry name" value="Arginyl tRNA synthetase N-terminal domain"/>
    <property type="match status" value="1"/>
</dbReference>
<dbReference type="RefSeq" id="WP_055277971.1">
    <property type="nucleotide sequence ID" value="NZ_CYZV01000071.1"/>
</dbReference>
<protein>
    <recommendedName>
        <fullName evidence="2">arginine--tRNA ligase</fullName>
        <ecNumber evidence="2">6.1.1.19</ecNumber>
    </recommendedName>
</protein>
<evidence type="ECO:0000259" key="8">
    <source>
        <dbReference type="SMART" id="SM01016"/>
    </source>
</evidence>
<evidence type="ECO:0000256" key="6">
    <source>
        <dbReference type="ARBA" id="ARBA00049339"/>
    </source>
</evidence>
<dbReference type="Pfam" id="PF05746">
    <property type="entry name" value="DALR_1"/>
    <property type="match status" value="1"/>
</dbReference>
<feature type="domain" description="DALR anticodon binding" evidence="7">
    <location>
        <begin position="368"/>
        <end position="477"/>
    </location>
</feature>
<dbReference type="InterPro" id="IPR009080">
    <property type="entry name" value="tRNAsynth_Ia_anticodon-bd"/>
</dbReference>
<evidence type="ECO:0000256" key="4">
    <source>
        <dbReference type="ARBA" id="ARBA00022741"/>
    </source>
</evidence>
<dbReference type="GO" id="GO:0006420">
    <property type="term" value="P:arginyl-tRNA aminoacylation"/>
    <property type="evidence" value="ECO:0007669"/>
    <property type="project" value="InterPro"/>
</dbReference>
<evidence type="ECO:0000256" key="1">
    <source>
        <dbReference type="ARBA" id="ARBA00005594"/>
    </source>
</evidence>
<dbReference type="InterPro" id="IPR036695">
    <property type="entry name" value="Arg-tRNA-synth_N_sf"/>
</dbReference>
<evidence type="ECO:0000313" key="10">
    <source>
        <dbReference type="Proteomes" id="UP000095558"/>
    </source>
</evidence>